<evidence type="ECO:0000313" key="6">
    <source>
        <dbReference type="Proteomes" id="UP000556700"/>
    </source>
</evidence>
<keyword evidence="6" id="KW-1185">Reference proteome</keyword>
<dbReference type="InterPro" id="IPR041700">
    <property type="entry name" value="OMP_b-brl_3"/>
</dbReference>
<evidence type="ECO:0000259" key="4">
    <source>
        <dbReference type="Pfam" id="PF14905"/>
    </source>
</evidence>
<organism evidence="5 6">
    <name type="scientific">Flavobacterium chungangense</name>
    <dbReference type="NCBI Taxonomy" id="554283"/>
    <lineage>
        <taxon>Bacteria</taxon>
        <taxon>Pseudomonadati</taxon>
        <taxon>Bacteroidota</taxon>
        <taxon>Flavobacteriia</taxon>
        <taxon>Flavobacteriales</taxon>
        <taxon>Flavobacteriaceae</taxon>
        <taxon>Flavobacterium</taxon>
    </lineage>
</organism>
<dbReference type="RefSeq" id="WP_031454999.1">
    <property type="nucleotide sequence ID" value="NZ_CAIJDO010000090.1"/>
</dbReference>
<feature type="domain" description="Outer membrane protein beta-barrel" evidence="4">
    <location>
        <begin position="373"/>
        <end position="774"/>
    </location>
</feature>
<dbReference type="Gene3D" id="2.60.40.1120">
    <property type="entry name" value="Carboxypeptidase-like, regulatory domain"/>
    <property type="match status" value="1"/>
</dbReference>
<comment type="subcellular location">
    <subcellularLocation>
        <location evidence="1">Cell outer membrane</location>
    </subcellularLocation>
</comment>
<dbReference type="Proteomes" id="UP000556700">
    <property type="component" value="Unassembled WGS sequence"/>
</dbReference>
<sequence>MKHYIFLIVLLPLIGIGQHKISGTILDSKNNTVEFTSVSLLKQKDSVFYKSTQTDEKGFFEIINVEKEKYILKISSYGYSEKHLNIDVQSDLQLSPILLEQNAEILNDVTITTSKPILKRKIDRIEFTVENSSLSTNNAWEILGKTPGVTTMSSGNLTVRGSNSILVTINDKKVYLTGDELKQFLENTNGEDVKSIEVITNPPAKYEAQGAVVLNIKLKKNVKLGYKGTVSGSYTQSIYAKGNISTSHIYKGEKLSLSGRYTFGSGTYVREGEDFIHYLDNSGETNSIWESIMRRKNKSASQNSFRLDSEYEIDNSNTISFGVTGSMTPNVHGFYNVPTYIYDRNRNLDSLYVTQNNRKKTSRNNDYNFSYDHKFKEKEKLSFSSDYTHYYYNENQDIFSSFSLPDSAPYRQTRFVSDNTQKIQLFSAQSDYANEDNGIEMGIKFGKVKADSQLIFKDEINGELIENTARTNQFLYDESIFAGYASYNKEIQKWTLKAGLRGEYTQLKGNSVTVTEINQQKYFKFFPTFYALYKANENHQIGFSYGKRISRPQYSWLNPFRSYYNSYSYFVGDPKLQPTIIHNLNLTYTLIDKYNFDLYYRHEKNPSMEISYQDYETTTVVYHLTNIEKNTALGLEFNANLVFFDWWESGIQTGVNYTQDTFLGVDEKLYQNKRLQFNGSTNNRFTFNKKKDFTAEANFYYNSRSVQGTFTISQSTSLDFAFRKKVFQDKWELFAIFSDVYRGEKQTVTTKYANQYNYFTDYSDSQNFRIGFKYNIGNQKLSEKNKEQTEEQKRL</sequence>
<keyword evidence="5" id="KW-0675">Receptor</keyword>
<dbReference type="Gene3D" id="2.40.170.20">
    <property type="entry name" value="TonB-dependent receptor, beta-barrel domain"/>
    <property type="match status" value="1"/>
</dbReference>
<evidence type="ECO:0000256" key="3">
    <source>
        <dbReference type="ARBA" id="ARBA00023237"/>
    </source>
</evidence>
<comment type="caution">
    <text evidence="5">The sequence shown here is derived from an EMBL/GenBank/DDBJ whole genome shotgun (WGS) entry which is preliminary data.</text>
</comment>
<dbReference type="GO" id="GO:0009279">
    <property type="term" value="C:cell outer membrane"/>
    <property type="evidence" value="ECO:0007669"/>
    <property type="project" value="UniProtKB-SubCell"/>
</dbReference>
<dbReference type="SUPFAM" id="SSF56935">
    <property type="entry name" value="Porins"/>
    <property type="match status" value="1"/>
</dbReference>
<dbReference type="InterPro" id="IPR036942">
    <property type="entry name" value="Beta-barrel_TonB_sf"/>
</dbReference>
<dbReference type="AlphaFoldDB" id="A0A6V6YSK8"/>
<protein>
    <submittedName>
        <fullName evidence="5">TonB-dependent receptor</fullName>
    </submittedName>
</protein>
<keyword evidence="3" id="KW-0998">Cell outer membrane</keyword>
<evidence type="ECO:0000256" key="1">
    <source>
        <dbReference type="ARBA" id="ARBA00004442"/>
    </source>
</evidence>
<dbReference type="Pfam" id="PF13715">
    <property type="entry name" value="CarbopepD_reg_2"/>
    <property type="match status" value="1"/>
</dbReference>
<dbReference type="InterPro" id="IPR008969">
    <property type="entry name" value="CarboxyPept-like_regulatory"/>
</dbReference>
<dbReference type="EMBL" id="CAIJDO010000090">
    <property type="protein sequence ID" value="CAD0002440.1"/>
    <property type="molecule type" value="Genomic_DNA"/>
</dbReference>
<evidence type="ECO:0000256" key="2">
    <source>
        <dbReference type="ARBA" id="ARBA00023136"/>
    </source>
</evidence>
<dbReference type="Pfam" id="PF14905">
    <property type="entry name" value="OMP_b-brl_3"/>
    <property type="match status" value="1"/>
</dbReference>
<evidence type="ECO:0000313" key="5">
    <source>
        <dbReference type="EMBL" id="CAD0002440.1"/>
    </source>
</evidence>
<dbReference type="PANTHER" id="PTHR40980:SF4">
    <property type="entry name" value="TONB-DEPENDENT RECEPTOR-LIKE BETA-BARREL DOMAIN-CONTAINING PROTEIN"/>
    <property type="match status" value="1"/>
</dbReference>
<dbReference type="SUPFAM" id="SSF49464">
    <property type="entry name" value="Carboxypeptidase regulatory domain-like"/>
    <property type="match status" value="1"/>
</dbReference>
<keyword evidence="2" id="KW-0472">Membrane</keyword>
<name>A0A6V6YSK8_9FLAO</name>
<proteinExistence type="predicted"/>
<accession>A0A6V6YSK8</accession>
<reference evidence="5 6" key="1">
    <citation type="submission" date="2020-06" db="EMBL/GenBank/DDBJ databases">
        <authorList>
            <person name="Criscuolo A."/>
        </authorList>
    </citation>
    <scope>NUCLEOTIDE SEQUENCE [LARGE SCALE GENOMIC DNA]</scope>
    <source>
        <strain evidence="6">CIP 110025</strain>
    </source>
</reference>
<gene>
    <name evidence="5" type="ORF">FLACHUCJ7_00963</name>
</gene>
<dbReference type="PANTHER" id="PTHR40980">
    <property type="entry name" value="PLUG DOMAIN-CONTAINING PROTEIN"/>
    <property type="match status" value="1"/>
</dbReference>